<evidence type="ECO:0000313" key="3">
    <source>
        <dbReference type="Proteomes" id="UP000765509"/>
    </source>
</evidence>
<dbReference type="AlphaFoldDB" id="A0A9Q3KGI5"/>
<dbReference type="EMBL" id="AVOT02103516">
    <property type="protein sequence ID" value="MBW0578785.1"/>
    <property type="molecule type" value="Genomic_DNA"/>
</dbReference>
<reference evidence="2" key="1">
    <citation type="submission" date="2021-03" db="EMBL/GenBank/DDBJ databases">
        <title>Draft genome sequence of rust myrtle Austropuccinia psidii MF-1, a brazilian biotype.</title>
        <authorList>
            <person name="Quecine M.C."/>
            <person name="Pachon D.M.R."/>
            <person name="Bonatelli M.L."/>
            <person name="Correr F.H."/>
            <person name="Franceschini L.M."/>
            <person name="Leite T.F."/>
            <person name="Margarido G.R.A."/>
            <person name="Almeida C.A."/>
            <person name="Ferrarezi J.A."/>
            <person name="Labate C.A."/>
        </authorList>
    </citation>
    <scope>NUCLEOTIDE SEQUENCE</scope>
    <source>
        <strain evidence="2">MF-1</strain>
    </source>
</reference>
<protein>
    <submittedName>
        <fullName evidence="2">Uncharacterized protein</fullName>
    </submittedName>
</protein>
<evidence type="ECO:0000256" key="1">
    <source>
        <dbReference type="SAM" id="MobiDB-lite"/>
    </source>
</evidence>
<proteinExistence type="predicted"/>
<organism evidence="2 3">
    <name type="scientific">Austropuccinia psidii MF-1</name>
    <dbReference type="NCBI Taxonomy" id="1389203"/>
    <lineage>
        <taxon>Eukaryota</taxon>
        <taxon>Fungi</taxon>
        <taxon>Dikarya</taxon>
        <taxon>Basidiomycota</taxon>
        <taxon>Pucciniomycotina</taxon>
        <taxon>Pucciniomycetes</taxon>
        <taxon>Pucciniales</taxon>
        <taxon>Sphaerophragmiaceae</taxon>
        <taxon>Austropuccinia</taxon>
    </lineage>
</organism>
<gene>
    <name evidence="2" type="ORF">O181_118500</name>
</gene>
<comment type="caution">
    <text evidence="2">The sequence shown here is derived from an EMBL/GenBank/DDBJ whole genome shotgun (WGS) entry which is preliminary data.</text>
</comment>
<evidence type="ECO:0000313" key="2">
    <source>
        <dbReference type="EMBL" id="MBW0578785.1"/>
    </source>
</evidence>
<keyword evidence="3" id="KW-1185">Reference proteome</keyword>
<dbReference type="Proteomes" id="UP000765509">
    <property type="component" value="Unassembled WGS sequence"/>
</dbReference>
<name>A0A9Q3KGI5_9BASI</name>
<accession>A0A9Q3KGI5</accession>
<feature type="region of interest" description="Disordered" evidence="1">
    <location>
        <begin position="1"/>
        <end position="34"/>
    </location>
</feature>
<feature type="compositionally biased region" description="Polar residues" evidence="1">
    <location>
        <begin position="1"/>
        <end position="14"/>
    </location>
</feature>
<sequence>MQQMTQIMANLQAASSSKSSRPPPFNTSSIKAPDCFDGTLPFKVRFFIQSCQLIFHDDQENFILRQEEISLCHFISQWQGCKINSSLSFQSHQSRPNLPPQ</sequence>